<protein>
    <submittedName>
        <fullName evidence="2">Uncharacterized protein</fullName>
    </submittedName>
</protein>
<evidence type="ECO:0000313" key="3">
    <source>
        <dbReference type="Proteomes" id="UP000257127"/>
    </source>
</evidence>
<keyword evidence="1" id="KW-0175">Coiled coil</keyword>
<organism evidence="2 3">
    <name type="scientific">Brumimicrobium aurantiacum</name>
    <dbReference type="NCBI Taxonomy" id="1737063"/>
    <lineage>
        <taxon>Bacteria</taxon>
        <taxon>Pseudomonadati</taxon>
        <taxon>Bacteroidota</taxon>
        <taxon>Flavobacteriia</taxon>
        <taxon>Flavobacteriales</taxon>
        <taxon>Crocinitomicaceae</taxon>
        <taxon>Brumimicrobium</taxon>
    </lineage>
</organism>
<sequence length="133" mass="15499">MRKDDIPQDDSKLSDKNMKELCYAVDKNGNYTTGLSTGWEAKSIALDLTIKNLDQQIEEAKNEVLKGQKSPIYYFMIREKMDIGILAGYMSRPKWIIKRHFKPHVFEKLKISTVKKYADIFSVDETKLTKFNE</sequence>
<dbReference type="RefSeq" id="WP_116879887.1">
    <property type="nucleotide sequence ID" value="NZ_QURB01000002.1"/>
</dbReference>
<feature type="coiled-coil region" evidence="1">
    <location>
        <begin position="43"/>
        <end position="70"/>
    </location>
</feature>
<dbReference type="Proteomes" id="UP000257127">
    <property type="component" value="Unassembled WGS sequence"/>
</dbReference>
<evidence type="ECO:0000313" key="2">
    <source>
        <dbReference type="EMBL" id="RFC54908.1"/>
    </source>
</evidence>
<comment type="caution">
    <text evidence="2">The sequence shown here is derived from an EMBL/GenBank/DDBJ whole genome shotgun (WGS) entry which is preliminary data.</text>
</comment>
<keyword evidence="3" id="KW-1185">Reference proteome</keyword>
<reference evidence="2 3" key="1">
    <citation type="submission" date="2018-08" db="EMBL/GenBank/DDBJ databases">
        <title>The draft genome squence of Brumimicrobium sp. N62.</title>
        <authorList>
            <person name="Du Z.-J."/>
            <person name="Luo H.-R."/>
        </authorList>
    </citation>
    <scope>NUCLEOTIDE SEQUENCE [LARGE SCALE GENOMIC DNA]</scope>
    <source>
        <strain evidence="2 3">N62</strain>
    </source>
</reference>
<accession>A0A3E1EZD2</accession>
<proteinExistence type="predicted"/>
<dbReference type="OrthoDB" id="9180239at2"/>
<gene>
    <name evidence="2" type="ORF">DXU93_03545</name>
</gene>
<name>A0A3E1EZD2_9FLAO</name>
<dbReference type="AlphaFoldDB" id="A0A3E1EZD2"/>
<evidence type="ECO:0000256" key="1">
    <source>
        <dbReference type="SAM" id="Coils"/>
    </source>
</evidence>
<dbReference type="EMBL" id="QURB01000002">
    <property type="protein sequence ID" value="RFC54908.1"/>
    <property type="molecule type" value="Genomic_DNA"/>
</dbReference>